<dbReference type="EMBL" id="AP024483">
    <property type="protein sequence ID" value="BCS82634.1"/>
    <property type="molecule type" value="Genomic_DNA"/>
</dbReference>
<evidence type="ECO:0000313" key="2">
    <source>
        <dbReference type="Proteomes" id="UP001321479"/>
    </source>
</evidence>
<proteinExistence type="predicted"/>
<evidence type="ECO:0008006" key="3">
    <source>
        <dbReference type="Google" id="ProtNLM"/>
    </source>
</evidence>
<dbReference type="Proteomes" id="UP001321479">
    <property type="component" value="Segment"/>
</dbReference>
<name>A0ABM7NR61_9VIRU</name>
<keyword evidence="2" id="KW-1185">Reference proteome</keyword>
<dbReference type="GeneID" id="80557839"/>
<dbReference type="RefSeq" id="YP_010841242.1">
    <property type="nucleotide sequence ID" value="NC_079139.1"/>
</dbReference>
<organism evidence="1 2">
    <name type="scientific">Cotonvirus japonicus</name>
    <dbReference type="NCBI Taxonomy" id="2811091"/>
    <lineage>
        <taxon>Viruses</taxon>
        <taxon>Varidnaviria</taxon>
        <taxon>Bamfordvirae</taxon>
        <taxon>Nucleocytoviricota</taxon>
        <taxon>Megaviricetes</taxon>
        <taxon>Imitervirales</taxon>
        <taxon>Mimiviridae</taxon>
        <taxon>Megamimivirinae</taxon>
        <taxon>Cotonvirus</taxon>
        <taxon>Cotonvirus japonicum</taxon>
    </lineage>
</organism>
<protein>
    <recommendedName>
        <fullName evidence="3">Phage protein</fullName>
    </recommendedName>
</protein>
<accession>A0ABM7NR61</accession>
<sequence>MKFVHFHYCARNDGYGERSFSFEIFDTKDEAIESAMEDAGYSKDQYNEEALCVKDFLENGGRLWIYEWERKGNGDEIRVIETEHPERYSKECQDFLNKELVSDLGFEINGNGEAIRFEDVIKNYKI</sequence>
<evidence type="ECO:0000313" key="1">
    <source>
        <dbReference type="EMBL" id="BCS82634.1"/>
    </source>
</evidence>
<reference evidence="1 2" key="1">
    <citation type="submission" date="2021-02" db="EMBL/GenBank/DDBJ databases">
        <title>Cotonvirus japonicus, which uses Golgi apparatus of host cells for its virion factory, phylogenetically links tailed tupanvirus and icosahedral mimivirus.</title>
        <authorList>
            <person name="Takahashi H."/>
            <person name="Fukaya S."/>
            <person name="Song C."/>
            <person name="Murata K."/>
            <person name="Takemura M."/>
        </authorList>
    </citation>
    <scope>NUCLEOTIDE SEQUENCE [LARGE SCALE GENOMIC DNA]</scope>
</reference>